<evidence type="ECO:0000256" key="2">
    <source>
        <dbReference type="SAM" id="MobiDB-lite"/>
    </source>
</evidence>
<proteinExistence type="predicted"/>
<reference evidence="3" key="1">
    <citation type="submission" date="2020-06" db="EMBL/GenBank/DDBJ databases">
        <title>Draft genome of Bugula neritina, a colonial animal packing powerful symbionts and potential medicines.</title>
        <authorList>
            <person name="Rayko M."/>
        </authorList>
    </citation>
    <scope>NUCLEOTIDE SEQUENCE [LARGE SCALE GENOMIC DNA]</scope>
    <source>
        <strain evidence="3">Kwan_BN1</strain>
    </source>
</reference>
<protein>
    <recommendedName>
        <fullName evidence="5">C2 domain-containing protein</fullName>
    </recommendedName>
</protein>
<accession>A0A7J7KFP4</accession>
<name>A0A7J7KFP4_BUGNE</name>
<feature type="region of interest" description="Disordered" evidence="2">
    <location>
        <begin position="293"/>
        <end position="354"/>
    </location>
</feature>
<evidence type="ECO:0000313" key="3">
    <source>
        <dbReference type="EMBL" id="KAF6036458.1"/>
    </source>
</evidence>
<evidence type="ECO:0000256" key="1">
    <source>
        <dbReference type="SAM" id="Coils"/>
    </source>
</evidence>
<evidence type="ECO:0000313" key="4">
    <source>
        <dbReference type="Proteomes" id="UP000593567"/>
    </source>
</evidence>
<dbReference type="OrthoDB" id="6152977at2759"/>
<comment type="caution">
    <text evidence="3">The sequence shown here is derived from an EMBL/GenBank/DDBJ whole genome shotgun (WGS) entry which is preliminary data.</text>
</comment>
<evidence type="ECO:0008006" key="5">
    <source>
        <dbReference type="Google" id="ProtNLM"/>
    </source>
</evidence>
<gene>
    <name evidence="3" type="ORF">EB796_005236</name>
</gene>
<feature type="coiled-coil region" evidence="1">
    <location>
        <begin position="229"/>
        <end position="263"/>
    </location>
</feature>
<keyword evidence="1" id="KW-0175">Coiled coil</keyword>
<dbReference type="AlphaFoldDB" id="A0A7J7KFP4"/>
<organism evidence="3 4">
    <name type="scientific">Bugula neritina</name>
    <name type="common">Brown bryozoan</name>
    <name type="synonym">Sertularia neritina</name>
    <dbReference type="NCBI Taxonomy" id="10212"/>
    <lineage>
        <taxon>Eukaryota</taxon>
        <taxon>Metazoa</taxon>
        <taxon>Spiralia</taxon>
        <taxon>Lophotrochozoa</taxon>
        <taxon>Bryozoa</taxon>
        <taxon>Gymnolaemata</taxon>
        <taxon>Cheilostomatida</taxon>
        <taxon>Flustrina</taxon>
        <taxon>Buguloidea</taxon>
        <taxon>Bugulidae</taxon>
        <taxon>Bugula</taxon>
    </lineage>
</organism>
<keyword evidence="4" id="KW-1185">Reference proteome</keyword>
<sequence length="367" mass="41095">MVYLLTQKRLRMFVSGLFQNVHESGELPWNSGLLPPICSEFLISSEPIESPHISIHFFWLDTRWSTSILDADANRDGVGGVEIYPCTAKGKIFKPEDDVFVDDPRQLIGQDFHFKVKISGARGLPKRYNEIYAEYRLKTDADPVRTKAIAGTSNPDWRLEKQYHFPNLTEEDIKYFESGCFMVKIFGKQNAGAAARKLDTKKELRKKKAARGQVAVAANSVKKKIDPDNMKLQQNAVVAQTRNKKLNKRLEWLKDLLREANSRSKKKVPTRLIIAILEAKNYKEAKRIIASIGKSKGGGKSSSSASTPEPPRVSNGDGAAKEGSDSDSDDEFLVNHNMYVKKHSDSDSEDEVDIEKAEAQSCACLVS</sequence>
<dbReference type="EMBL" id="VXIV02000719">
    <property type="protein sequence ID" value="KAF6036458.1"/>
    <property type="molecule type" value="Genomic_DNA"/>
</dbReference>
<dbReference type="Proteomes" id="UP000593567">
    <property type="component" value="Unassembled WGS sequence"/>
</dbReference>